<sequence length="106" mass="10986">MRKAVLVAVLAFVLPACSEEKQESVPAEDIAEQLEGAAAQSSPAAREVLEDAATEARQHERLPPADEAGGFAQEALQEAAKTPAGDASPTGPDVTQRQSPAPVGQR</sequence>
<feature type="compositionally biased region" description="Basic and acidic residues" evidence="1">
    <location>
        <begin position="54"/>
        <end position="64"/>
    </location>
</feature>
<dbReference type="AlphaFoldDB" id="A0A6I4TPS8"/>
<proteinExistence type="predicted"/>
<keyword evidence="2" id="KW-0732">Signal</keyword>
<accession>A0A6I4TPS8</accession>
<evidence type="ECO:0000313" key="3">
    <source>
        <dbReference type="EMBL" id="MXO97904.1"/>
    </source>
</evidence>
<dbReference type="RefSeq" id="WP_161389583.1">
    <property type="nucleotide sequence ID" value="NZ_JBHSCP010000001.1"/>
</dbReference>
<feature type="chain" id="PRO_5026274934" description="Secreted protein" evidence="2">
    <location>
        <begin position="19"/>
        <end position="106"/>
    </location>
</feature>
<dbReference type="EMBL" id="WTYJ01000001">
    <property type="protein sequence ID" value="MXO97904.1"/>
    <property type="molecule type" value="Genomic_DNA"/>
</dbReference>
<gene>
    <name evidence="3" type="ORF">GRI97_02735</name>
</gene>
<protein>
    <recommendedName>
        <fullName evidence="5">Secreted protein</fullName>
    </recommendedName>
</protein>
<feature type="region of interest" description="Disordered" evidence="1">
    <location>
        <begin position="34"/>
        <end position="106"/>
    </location>
</feature>
<evidence type="ECO:0008006" key="5">
    <source>
        <dbReference type="Google" id="ProtNLM"/>
    </source>
</evidence>
<dbReference type="Proteomes" id="UP000469430">
    <property type="component" value="Unassembled WGS sequence"/>
</dbReference>
<name>A0A6I4TPS8_9SPHN</name>
<comment type="caution">
    <text evidence="3">The sequence shown here is derived from an EMBL/GenBank/DDBJ whole genome shotgun (WGS) entry which is preliminary data.</text>
</comment>
<keyword evidence="4" id="KW-1185">Reference proteome</keyword>
<feature type="signal peptide" evidence="2">
    <location>
        <begin position="1"/>
        <end position="18"/>
    </location>
</feature>
<evidence type="ECO:0000313" key="4">
    <source>
        <dbReference type="Proteomes" id="UP000469430"/>
    </source>
</evidence>
<organism evidence="3 4">
    <name type="scientific">Croceibacterium xixiisoli</name>
    <dbReference type="NCBI Taxonomy" id="1476466"/>
    <lineage>
        <taxon>Bacteria</taxon>
        <taxon>Pseudomonadati</taxon>
        <taxon>Pseudomonadota</taxon>
        <taxon>Alphaproteobacteria</taxon>
        <taxon>Sphingomonadales</taxon>
        <taxon>Erythrobacteraceae</taxon>
        <taxon>Croceibacterium</taxon>
    </lineage>
</organism>
<evidence type="ECO:0000256" key="1">
    <source>
        <dbReference type="SAM" id="MobiDB-lite"/>
    </source>
</evidence>
<reference evidence="3 4" key="1">
    <citation type="submission" date="2019-12" db="EMBL/GenBank/DDBJ databases">
        <title>Genomic-based taxomic classification of the family Erythrobacteraceae.</title>
        <authorList>
            <person name="Xu L."/>
        </authorList>
    </citation>
    <scope>NUCLEOTIDE SEQUENCE [LARGE SCALE GENOMIC DNA]</scope>
    <source>
        <strain evidence="3 4">S36</strain>
    </source>
</reference>
<evidence type="ECO:0000256" key="2">
    <source>
        <dbReference type="SAM" id="SignalP"/>
    </source>
</evidence>